<dbReference type="EMBL" id="KN831949">
    <property type="protein sequence ID" value="KIO11912.1"/>
    <property type="molecule type" value="Genomic_DNA"/>
</dbReference>
<feature type="compositionally biased region" description="Polar residues" evidence="1">
    <location>
        <begin position="151"/>
        <end position="165"/>
    </location>
</feature>
<protein>
    <submittedName>
        <fullName evidence="2">Uncharacterized protein</fullName>
    </submittedName>
</protein>
<feature type="compositionally biased region" description="Polar residues" evidence="1">
    <location>
        <begin position="101"/>
        <end position="115"/>
    </location>
</feature>
<accession>A0A0C3KQX3</accession>
<feature type="compositionally biased region" description="Basic residues" evidence="1">
    <location>
        <begin position="166"/>
        <end position="177"/>
    </location>
</feature>
<dbReference type="OrthoDB" id="3215907at2759"/>
<dbReference type="AlphaFoldDB" id="A0A0C3KQX3"/>
<name>A0A0C3KQX3_PISTI</name>
<dbReference type="InParanoid" id="A0A0C3KQX3"/>
<gene>
    <name evidence="2" type="ORF">M404DRAFT_126587</name>
</gene>
<sequence>MAAFPQISQSIATGPVPALLETDSTWSKRKPTHLGVESAAVAQRGCVLSNAPSLVSNGPSASAGSSHSDAPPESIREHAKLERLRRKLGEEVPADAVFPQLPSSPHTPRTTVSRTPKTHARPRSRSRTRTRTSHARAEDTQSITISISSDEGFQTVTLRPSTSHVRSPHHRSHKPKGGYHASALPPVPHISSHLPKSSDHSGGIDDDSGLIRPRQQMAAGSKIGGSDFKAARRAKREGRSGHGEIGEMVEMMGFLGGGRI</sequence>
<evidence type="ECO:0000313" key="3">
    <source>
        <dbReference type="Proteomes" id="UP000054217"/>
    </source>
</evidence>
<feature type="region of interest" description="Disordered" evidence="1">
    <location>
        <begin position="53"/>
        <end position="74"/>
    </location>
</feature>
<keyword evidence="3" id="KW-1185">Reference proteome</keyword>
<evidence type="ECO:0000256" key="1">
    <source>
        <dbReference type="SAM" id="MobiDB-lite"/>
    </source>
</evidence>
<feature type="compositionally biased region" description="Polar residues" evidence="1">
    <location>
        <begin position="53"/>
        <end position="68"/>
    </location>
</feature>
<feature type="region of interest" description="Disordered" evidence="1">
    <location>
        <begin position="93"/>
        <end position="245"/>
    </location>
</feature>
<proteinExistence type="predicted"/>
<reference evidence="2 3" key="1">
    <citation type="submission" date="2014-04" db="EMBL/GenBank/DDBJ databases">
        <authorList>
            <consortium name="DOE Joint Genome Institute"/>
            <person name="Kuo A."/>
            <person name="Kohler A."/>
            <person name="Costa M.D."/>
            <person name="Nagy L.G."/>
            <person name="Floudas D."/>
            <person name="Copeland A."/>
            <person name="Barry K.W."/>
            <person name="Cichocki N."/>
            <person name="Veneault-Fourrey C."/>
            <person name="LaButti K."/>
            <person name="Lindquist E.A."/>
            <person name="Lipzen A."/>
            <person name="Lundell T."/>
            <person name="Morin E."/>
            <person name="Murat C."/>
            <person name="Sun H."/>
            <person name="Tunlid A."/>
            <person name="Henrissat B."/>
            <person name="Grigoriev I.V."/>
            <person name="Hibbett D.S."/>
            <person name="Martin F."/>
            <person name="Nordberg H.P."/>
            <person name="Cantor M.N."/>
            <person name="Hua S.X."/>
        </authorList>
    </citation>
    <scope>NUCLEOTIDE SEQUENCE [LARGE SCALE GENOMIC DNA]</scope>
    <source>
        <strain evidence="2 3">Marx 270</strain>
    </source>
</reference>
<evidence type="ECO:0000313" key="2">
    <source>
        <dbReference type="EMBL" id="KIO11912.1"/>
    </source>
</evidence>
<organism evidence="2 3">
    <name type="scientific">Pisolithus tinctorius Marx 270</name>
    <dbReference type="NCBI Taxonomy" id="870435"/>
    <lineage>
        <taxon>Eukaryota</taxon>
        <taxon>Fungi</taxon>
        <taxon>Dikarya</taxon>
        <taxon>Basidiomycota</taxon>
        <taxon>Agaricomycotina</taxon>
        <taxon>Agaricomycetes</taxon>
        <taxon>Agaricomycetidae</taxon>
        <taxon>Boletales</taxon>
        <taxon>Sclerodermatineae</taxon>
        <taxon>Pisolithaceae</taxon>
        <taxon>Pisolithus</taxon>
    </lineage>
</organism>
<reference evidence="3" key="2">
    <citation type="submission" date="2015-01" db="EMBL/GenBank/DDBJ databases">
        <title>Evolutionary Origins and Diversification of the Mycorrhizal Mutualists.</title>
        <authorList>
            <consortium name="DOE Joint Genome Institute"/>
            <consortium name="Mycorrhizal Genomics Consortium"/>
            <person name="Kohler A."/>
            <person name="Kuo A."/>
            <person name="Nagy L.G."/>
            <person name="Floudas D."/>
            <person name="Copeland A."/>
            <person name="Barry K.W."/>
            <person name="Cichocki N."/>
            <person name="Veneault-Fourrey C."/>
            <person name="LaButti K."/>
            <person name="Lindquist E.A."/>
            <person name="Lipzen A."/>
            <person name="Lundell T."/>
            <person name="Morin E."/>
            <person name="Murat C."/>
            <person name="Riley R."/>
            <person name="Ohm R."/>
            <person name="Sun H."/>
            <person name="Tunlid A."/>
            <person name="Henrissat B."/>
            <person name="Grigoriev I.V."/>
            <person name="Hibbett D.S."/>
            <person name="Martin F."/>
        </authorList>
    </citation>
    <scope>NUCLEOTIDE SEQUENCE [LARGE SCALE GENOMIC DNA]</scope>
    <source>
        <strain evidence="3">Marx 270</strain>
    </source>
</reference>
<dbReference type="HOGENOM" id="CLU_081068_0_0_1"/>
<feature type="compositionally biased region" description="Basic residues" evidence="1">
    <location>
        <begin position="116"/>
        <end position="134"/>
    </location>
</feature>
<dbReference type="Proteomes" id="UP000054217">
    <property type="component" value="Unassembled WGS sequence"/>
</dbReference>